<evidence type="ECO:0000256" key="6">
    <source>
        <dbReference type="SAM" id="MobiDB-lite"/>
    </source>
</evidence>
<dbReference type="EMBL" id="LZYB01000006">
    <property type="protein sequence ID" value="OBV10234.1"/>
    <property type="molecule type" value="Genomic_DNA"/>
</dbReference>
<keyword evidence="3 5" id="KW-0378">Hydrolase</keyword>
<dbReference type="Pfam" id="PF00082">
    <property type="entry name" value="Peptidase_S8"/>
    <property type="match status" value="1"/>
</dbReference>
<keyword evidence="10" id="KW-1185">Reference proteome</keyword>
<dbReference type="CDD" id="cd05561">
    <property type="entry name" value="Peptidases_S8_4"/>
    <property type="match status" value="1"/>
</dbReference>
<keyword evidence="7" id="KW-0732">Signal</keyword>
<feature type="active site" description="Charge relay system" evidence="5">
    <location>
        <position position="329"/>
    </location>
</feature>
<protein>
    <submittedName>
        <fullName evidence="9">Peptidase S8 and S53 subtilisin kexin sedolisin</fullName>
    </submittedName>
</protein>
<sequence>MMIRIFIAWLFVAGLTFGPLGQFATLPLAAQDSGGDDDDGDDPDDDDPDDPDDGDDFDDGGDVGEDDPDGGGDLDDGADGSDGDDLGGDGFDEPDGDDDVAADNEAGDDDDGDDDVVDDDVSGDDDDDGDDRDDDDDGEVEDDNDEEDDDADGYGDDDVDGYDDDRSEGQWEYPLGETAAERAELDQRDLIDTDGEGFRYRRSEFVALGLDEQDLAELRANGFEVVSRERLAVAGTLLLLRGPAELTGEAALDRLDTIADPDSIGYNHLFDSAAVQTSRRRGKSVPERIACGCDIGLIDTGVATSLDLFRHITLTQRAFNGKTPQPRLHGTAVAHLMAGTKRNPRQQTRIFVADIFGGPRETSGSSYALIKALDWLAAQGTPVINISLSGPRNAAVAEAIARITKRGHIVVAAAGNDGPAAPPVFPGAYEGVIGVTAVDAKDRIYRYANRGAYVDFAARGVAVTAIDAKGAVRDATGTSFAAPVVAARLAGQLRKPDAALSRQVVRKLEAEARDLGPRGRDPIFGAGLIGGN</sequence>
<comment type="similarity">
    <text evidence="1 5">Belongs to the peptidase S8 family.</text>
</comment>
<accession>A0A1A7BCL0</accession>
<evidence type="ECO:0000256" key="1">
    <source>
        <dbReference type="ARBA" id="ARBA00011073"/>
    </source>
</evidence>
<evidence type="ECO:0000256" key="2">
    <source>
        <dbReference type="ARBA" id="ARBA00022670"/>
    </source>
</evidence>
<gene>
    <name evidence="9" type="ORF">I603_2196</name>
</gene>
<dbReference type="PATRIC" id="fig|1300349.4.peg.2188"/>
<keyword evidence="2 5" id="KW-0645">Protease</keyword>
<feature type="signal peptide" evidence="7">
    <location>
        <begin position="1"/>
        <end position="24"/>
    </location>
</feature>
<feature type="domain" description="Peptidase S8/S53" evidence="8">
    <location>
        <begin position="295"/>
        <end position="527"/>
    </location>
</feature>
<dbReference type="RefSeq" id="WP_068864976.1">
    <property type="nucleotide sequence ID" value="NZ_LZYB01000006.1"/>
</dbReference>
<dbReference type="AlphaFoldDB" id="A0A1A7BCL0"/>
<evidence type="ECO:0000256" key="7">
    <source>
        <dbReference type="SAM" id="SignalP"/>
    </source>
</evidence>
<keyword evidence="4 5" id="KW-0720">Serine protease</keyword>
<dbReference type="PANTHER" id="PTHR43806">
    <property type="entry name" value="PEPTIDASE S8"/>
    <property type="match status" value="1"/>
</dbReference>
<dbReference type="GO" id="GO:0006508">
    <property type="term" value="P:proteolysis"/>
    <property type="evidence" value="ECO:0007669"/>
    <property type="project" value="UniProtKB-KW"/>
</dbReference>
<evidence type="ECO:0000256" key="4">
    <source>
        <dbReference type="ARBA" id="ARBA00022825"/>
    </source>
</evidence>
<name>A0A1A7BCL0_9SPHN</name>
<evidence type="ECO:0000313" key="9">
    <source>
        <dbReference type="EMBL" id="OBV10234.1"/>
    </source>
</evidence>
<feature type="active site" description="Charge relay system" evidence="5">
    <location>
        <position position="479"/>
    </location>
</feature>
<dbReference type="Proteomes" id="UP000092484">
    <property type="component" value="Unassembled WGS sequence"/>
</dbReference>
<dbReference type="GO" id="GO:0004252">
    <property type="term" value="F:serine-type endopeptidase activity"/>
    <property type="evidence" value="ECO:0007669"/>
    <property type="project" value="UniProtKB-UniRule"/>
</dbReference>
<proteinExistence type="inferred from homology"/>
<feature type="compositionally biased region" description="Acidic residues" evidence="6">
    <location>
        <begin position="34"/>
        <end position="166"/>
    </location>
</feature>
<dbReference type="SUPFAM" id="SSF52743">
    <property type="entry name" value="Subtilisin-like"/>
    <property type="match status" value="1"/>
</dbReference>
<reference evidence="9 10" key="1">
    <citation type="submission" date="2016-06" db="EMBL/GenBank/DDBJ databases">
        <title>Genome sequence of Porphyrobacter dokdonensis DSW-74.</title>
        <authorList>
            <person name="Kim J.F."/>
            <person name="Song J.Y."/>
        </authorList>
    </citation>
    <scope>NUCLEOTIDE SEQUENCE [LARGE SCALE GENOMIC DNA]</scope>
    <source>
        <strain evidence="9 10">DSW-74</strain>
    </source>
</reference>
<evidence type="ECO:0000259" key="8">
    <source>
        <dbReference type="Pfam" id="PF00082"/>
    </source>
</evidence>
<feature type="chain" id="PRO_5008509927" evidence="7">
    <location>
        <begin position="25"/>
        <end position="532"/>
    </location>
</feature>
<feature type="region of interest" description="Disordered" evidence="6">
    <location>
        <begin position="28"/>
        <end position="172"/>
    </location>
</feature>
<dbReference type="STRING" id="1300349.I603_2196"/>
<dbReference type="PROSITE" id="PS51892">
    <property type="entry name" value="SUBTILASE"/>
    <property type="match status" value="1"/>
</dbReference>
<dbReference type="InterPro" id="IPR000209">
    <property type="entry name" value="Peptidase_S8/S53_dom"/>
</dbReference>
<dbReference type="Gene3D" id="3.40.50.200">
    <property type="entry name" value="Peptidase S8/S53 domain"/>
    <property type="match status" value="1"/>
</dbReference>
<evidence type="ECO:0000313" key="10">
    <source>
        <dbReference type="Proteomes" id="UP000092484"/>
    </source>
</evidence>
<dbReference type="InterPro" id="IPR036852">
    <property type="entry name" value="Peptidase_S8/S53_dom_sf"/>
</dbReference>
<comment type="caution">
    <text evidence="9">The sequence shown here is derived from an EMBL/GenBank/DDBJ whole genome shotgun (WGS) entry which is preliminary data.</text>
</comment>
<feature type="active site" description="Charge relay system" evidence="5">
    <location>
        <position position="299"/>
    </location>
</feature>
<organism evidence="9 10">
    <name type="scientific">Erythrobacter dokdonensis DSW-74</name>
    <dbReference type="NCBI Taxonomy" id="1300349"/>
    <lineage>
        <taxon>Bacteria</taxon>
        <taxon>Pseudomonadati</taxon>
        <taxon>Pseudomonadota</taxon>
        <taxon>Alphaproteobacteria</taxon>
        <taxon>Sphingomonadales</taxon>
        <taxon>Erythrobacteraceae</taxon>
        <taxon>Erythrobacter/Porphyrobacter group</taxon>
        <taxon>Erythrobacter</taxon>
    </lineage>
</organism>
<evidence type="ECO:0000256" key="3">
    <source>
        <dbReference type="ARBA" id="ARBA00022801"/>
    </source>
</evidence>
<dbReference type="InterPro" id="IPR050131">
    <property type="entry name" value="Peptidase_S8_subtilisin-like"/>
</dbReference>
<evidence type="ECO:0000256" key="5">
    <source>
        <dbReference type="PROSITE-ProRule" id="PRU01240"/>
    </source>
</evidence>
<dbReference type="PANTHER" id="PTHR43806:SF11">
    <property type="entry name" value="CEREVISIN-RELATED"/>
    <property type="match status" value="1"/>
</dbReference>